<sequence length="84" mass="9533">MSNVVELPPPDRSTVNVDKLHAQAFRDLETNLRDCMRMAGIAAQLMFDASIGDDQLRFAVFHSAEMLKALEQEYDARWHGQVRG</sequence>
<dbReference type="Proteomes" id="UP001179614">
    <property type="component" value="Chromosome"/>
</dbReference>
<name>A0ABY7MV70_9BRAD</name>
<dbReference type="EMBL" id="CP089391">
    <property type="protein sequence ID" value="WBL82290.1"/>
    <property type="molecule type" value="Genomic_DNA"/>
</dbReference>
<dbReference type="RefSeq" id="WP_270172067.1">
    <property type="nucleotide sequence ID" value="NZ_CP089391.1"/>
</dbReference>
<proteinExistence type="predicted"/>
<reference evidence="1" key="1">
    <citation type="submission" date="2021-12" db="EMBL/GenBank/DDBJ databases">
        <title>Bradyrhizobium xenonodulans sp. nov.</title>
        <authorList>
            <person name="Claassens R."/>
            <person name="Venter S.N."/>
            <person name="Beukes C.W."/>
            <person name="Stepkowski T."/>
            <person name="Steenkamp E.T."/>
        </authorList>
    </citation>
    <scope>NUCLEOTIDE SEQUENCE</scope>
    <source>
        <strain evidence="1">14AB</strain>
    </source>
</reference>
<evidence type="ECO:0000313" key="2">
    <source>
        <dbReference type="Proteomes" id="UP001179614"/>
    </source>
</evidence>
<keyword evidence="2" id="KW-1185">Reference proteome</keyword>
<gene>
    <name evidence="1" type="ORF">I3J27_18330</name>
</gene>
<evidence type="ECO:0000313" key="1">
    <source>
        <dbReference type="EMBL" id="WBL82290.1"/>
    </source>
</evidence>
<protein>
    <recommendedName>
        <fullName evidence="3">DUF3077 domain-containing protein</fullName>
    </recommendedName>
</protein>
<accession>A0ABY7MV70</accession>
<evidence type="ECO:0008006" key="3">
    <source>
        <dbReference type="Google" id="ProtNLM"/>
    </source>
</evidence>
<organism evidence="1 2">
    <name type="scientific">Bradyrhizobium xenonodulans</name>
    <dbReference type="NCBI Taxonomy" id="2736875"/>
    <lineage>
        <taxon>Bacteria</taxon>
        <taxon>Pseudomonadati</taxon>
        <taxon>Pseudomonadota</taxon>
        <taxon>Alphaproteobacteria</taxon>
        <taxon>Hyphomicrobiales</taxon>
        <taxon>Nitrobacteraceae</taxon>
        <taxon>Bradyrhizobium</taxon>
    </lineage>
</organism>